<comment type="caution">
    <text evidence="2">The sequence shown here is derived from an EMBL/GenBank/DDBJ whole genome shotgun (WGS) entry which is preliminary data.</text>
</comment>
<sequence>MATKIKGTGDMSWSKLLTVKRTNRHQFMTLLIGMSFLADRENKVLVCPTRYEKSSNCLHIVGEDKYLKVDHQDVGSKSSNPVRYAPILVQIQQGSLGTGTWKAPIT</sequence>
<dbReference type="EMBL" id="CAKOAT010115488">
    <property type="protein sequence ID" value="CAH8330691.1"/>
    <property type="molecule type" value="Genomic_DNA"/>
</dbReference>
<accession>A0ABC8JLF4</accession>
<evidence type="ECO:0000313" key="3">
    <source>
        <dbReference type="Proteomes" id="UP001642260"/>
    </source>
</evidence>
<proteinExistence type="predicted"/>
<dbReference type="AlphaFoldDB" id="A0ABC8JLF4"/>
<name>A0ABC8JLF4_ERUVS</name>
<keyword evidence="3" id="KW-1185">Reference proteome</keyword>
<reference evidence="2 3" key="1">
    <citation type="submission" date="2022-03" db="EMBL/GenBank/DDBJ databases">
        <authorList>
            <person name="Macdonald S."/>
            <person name="Ahmed S."/>
            <person name="Newling K."/>
        </authorList>
    </citation>
    <scope>NUCLEOTIDE SEQUENCE [LARGE SCALE GENOMIC DNA]</scope>
</reference>
<organism evidence="2 3">
    <name type="scientific">Eruca vesicaria subsp. sativa</name>
    <name type="common">Garden rocket</name>
    <name type="synonym">Eruca sativa</name>
    <dbReference type="NCBI Taxonomy" id="29727"/>
    <lineage>
        <taxon>Eukaryota</taxon>
        <taxon>Viridiplantae</taxon>
        <taxon>Streptophyta</taxon>
        <taxon>Embryophyta</taxon>
        <taxon>Tracheophyta</taxon>
        <taxon>Spermatophyta</taxon>
        <taxon>Magnoliopsida</taxon>
        <taxon>eudicotyledons</taxon>
        <taxon>Gunneridae</taxon>
        <taxon>Pentapetalae</taxon>
        <taxon>rosids</taxon>
        <taxon>malvids</taxon>
        <taxon>Brassicales</taxon>
        <taxon>Brassicaceae</taxon>
        <taxon>Brassiceae</taxon>
        <taxon>Eruca</taxon>
    </lineage>
</organism>
<feature type="domain" description="F-box associated beta-propeller type 1" evidence="1">
    <location>
        <begin position="2"/>
        <end position="91"/>
    </location>
</feature>
<protein>
    <recommendedName>
        <fullName evidence="1">F-box associated beta-propeller type 1 domain-containing protein</fullName>
    </recommendedName>
</protein>
<evidence type="ECO:0000313" key="2">
    <source>
        <dbReference type="EMBL" id="CAH8330691.1"/>
    </source>
</evidence>
<evidence type="ECO:0000259" key="1">
    <source>
        <dbReference type="Pfam" id="PF07734"/>
    </source>
</evidence>
<dbReference type="Pfam" id="PF07734">
    <property type="entry name" value="FBA_1"/>
    <property type="match status" value="1"/>
</dbReference>
<dbReference type="Proteomes" id="UP001642260">
    <property type="component" value="Unassembled WGS sequence"/>
</dbReference>
<gene>
    <name evidence="2" type="ORF">ERUC_LOCUS12177</name>
</gene>
<dbReference type="InterPro" id="IPR006527">
    <property type="entry name" value="F-box-assoc_dom_typ1"/>
</dbReference>